<protein>
    <submittedName>
        <fullName evidence="1">Uncharacterized protein</fullName>
    </submittedName>
</protein>
<reference evidence="1 2" key="1">
    <citation type="journal article" date="2020" name="Cell">
        <title>Large-Scale Comparative Analyses of Tick Genomes Elucidate Their Genetic Diversity and Vector Capacities.</title>
        <authorList>
            <consortium name="Tick Genome and Microbiome Consortium (TIGMIC)"/>
            <person name="Jia N."/>
            <person name="Wang J."/>
            <person name="Shi W."/>
            <person name="Du L."/>
            <person name="Sun Y."/>
            <person name="Zhan W."/>
            <person name="Jiang J.F."/>
            <person name="Wang Q."/>
            <person name="Zhang B."/>
            <person name="Ji P."/>
            <person name="Bell-Sakyi L."/>
            <person name="Cui X.M."/>
            <person name="Yuan T.T."/>
            <person name="Jiang B.G."/>
            <person name="Yang W.F."/>
            <person name="Lam T.T."/>
            <person name="Chang Q.C."/>
            <person name="Ding S.J."/>
            <person name="Wang X.J."/>
            <person name="Zhu J.G."/>
            <person name="Ruan X.D."/>
            <person name="Zhao L."/>
            <person name="Wei J.T."/>
            <person name="Ye R.Z."/>
            <person name="Que T.C."/>
            <person name="Du C.H."/>
            <person name="Zhou Y.H."/>
            <person name="Cheng J.X."/>
            <person name="Dai P.F."/>
            <person name="Guo W.B."/>
            <person name="Han X.H."/>
            <person name="Huang E.J."/>
            <person name="Li L.F."/>
            <person name="Wei W."/>
            <person name="Gao Y.C."/>
            <person name="Liu J.Z."/>
            <person name="Shao H.Z."/>
            <person name="Wang X."/>
            <person name="Wang C.C."/>
            <person name="Yang T.C."/>
            <person name="Huo Q.B."/>
            <person name="Li W."/>
            <person name="Chen H.Y."/>
            <person name="Chen S.E."/>
            <person name="Zhou L.G."/>
            <person name="Ni X.B."/>
            <person name="Tian J.H."/>
            <person name="Sheng Y."/>
            <person name="Liu T."/>
            <person name="Pan Y.S."/>
            <person name="Xia L.Y."/>
            <person name="Li J."/>
            <person name="Zhao F."/>
            <person name="Cao W.C."/>
        </authorList>
    </citation>
    <scope>NUCLEOTIDE SEQUENCE [LARGE SCALE GENOMIC DNA]</scope>
    <source>
        <strain evidence="1">Iper-2018</strain>
    </source>
</reference>
<gene>
    <name evidence="1" type="ORF">HPB47_007098</name>
</gene>
<proteinExistence type="predicted"/>
<dbReference type="Proteomes" id="UP000805193">
    <property type="component" value="Unassembled WGS sequence"/>
</dbReference>
<accession>A0AC60P8L8</accession>
<sequence length="136" mass="14789">MNTCFLLTQLPPVCTSRQWAHDPPRAASTLKLDEGRRKASDASVLASSLAKRRARRETLRDAVHDAIARFRCWLAECRCGVDPSPGWSGPPCEAPMERSSAGGPSGRALRPECRRLRERPRSSAAVGVARAPSPDA</sequence>
<keyword evidence="2" id="KW-1185">Reference proteome</keyword>
<name>A0AC60P8L8_IXOPE</name>
<evidence type="ECO:0000313" key="2">
    <source>
        <dbReference type="Proteomes" id="UP000805193"/>
    </source>
</evidence>
<organism evidence="1 2">
    <name type="scientific">Ixodes persulcatus</name>
    <name type="common">Taiga tick</name>
    <dbReference type="NCBI Taxonomy" id="34615"/>
    <lineage>
        <taxon>Eukaryota</taxon>
        <taxon>Metazoa</taxon>
        <taxon>Ecdysozoa</taxon>
        <taxon>Arthropoda</taxon>
        <taxon>Chelicerata</taxon>
        <taxon>Arachnida</taxon>
        <taxon>Acari</taxon>
        <taxon>Parasitiformes</taxon>
        <taxon>Ixodida</taxon>
        <taxon>Ixodoidea</taxon>
        <taxon>Ixodidae</taxon>
        <taxon>Ixodinae</taxon>
        <taxon>Ixodes</taxon>
    </lineage>
</organism>
<dbReference type="EMBL" id="JABSTQ010011036">
    <property type="protein sequence ID" value="KAG0415749.1"/>
    <property type="molecule type" value="Genomic_DNA"/>
</dbReference>
<comment type="caution">
    <text evidence="1">The sequence shown here is derived from an EMBL/GenBank/DDBJ whole genome shotgun (WGS) entry which is preliminary data.</text>
</comment>
<evidence type="ECO:0000313" key="1">
    <source>
        <dbReference type="EMBL" id="KAG0415749.1"/>
    </source>
</evidence>